<protein>
    <submittedName>
        <fullName evidence="2">Uncharacterized protein</fullName>
    </submittedName>
</protein>
<evidence type="ECO:0000313" key="16">
    <source>
        <dbReference type="Proteomes" id="UP000440732"/>
    </source>
</evidence>
<evidence type="ECO:0000313" key="11">
    <source>
        <dbReference type="EMBL" id="KAE9355203.1"/>
    </source>
</evidence>
<dbReference type="EMBL" id="QXFW01000110">
    <property type="protein sequence ID" value="KAE9024753.1"/>
    <property type="molecule type" value="Genomic_DNA"/>
</dbReference>
<dbReference type="AlphaFoldDB" id="A0A6A3FK73"/>
<dbReference type="EMBL" id="QXGA01000115">
    <property type="protein sequence ID" value="KAE9152217.1"/>
    <property type="molecule type" value="Genomic_DNA"/>
</dbReference>
<feature type="compositionally biased region" description="Polar residues" evidence="1">
    <location>
        <begin position="202"/>
        <end position="217"/>
    </location>
</feature>
<evidence type="ECO:0000313" key="12">
    <source>
        <dbReference type="Proteomes" id="UP000429523"/>
    </source>
</evidence>
<evidence type="ECO:0000313" key="21">
    <source>
        <dbReference type="Proteomes" id="UP000488956"/>
    </source>
</evidence>
<dbReference type="Proteomes" id="UP000476176">
    <property type="component" value="Unassembled WGS sequence"/>
</dbReference>
<dbReference type="EMBL" id="QXGC01000112">
    <property type="protein sequence ID" value="KAE9249150.1"/>
    <property type="molecule type" value="Genomic_DNA"/>
</dbReference>
<gene>
    <name evidence="10" type="ORF">PF001_g3730</name>
    <name evidence="9" type="ORF">PF002_g5002</name>
    <name evidence="8" type="ORF">PF004_g3518</name>
    <name evidence="7" type="ORF">PF005_g4253</name>
    <name evidence="6" type="ORF">PF006_g3545</name>
    <name evidence="4" type="ORF">PF007_g4347</name>
    <name evidence="11" type="ORF">PF008_g4180</name>
    <name evidence="2" type="ORF">PF009_g4728</name>
    <name evidence="5" type="ORF">PF010_g3645</name>
    <name evidence="3" type="ORF">PF011_g3343</name>
</gene>
<dbReference type="Proteomes" id="UP000440367">
    <property type="component" value="Unassembled WGS sequence"/>
</dbReference>
<sequence>MSAEPDAEVEKPHKIRWEKDGSMRVLVNWLRTPGNYKCWRGGFQKAGKRRHDAVNSISAQLKKQGIWRSNPSIYGKLNLLEENYAQLFEWLHENQISVDDVLNGSADVDLLLKVKGRCPHYRELLSVFRPFFVPSDSSHDVEDTTNAESEEKRQAASEDNLASSPVTEYTTNAESEKKRRAANQDDLAPSKRRRTGGPSDQVDISETQSGGASVSDRSVTCGFQYSSQSWRYDRRTVDVQQPVACPPEVQQQLGGVVVHHAERRSDLQLKAEERGEHLRFRMQLAQAVNQMKKDGISDDILDRYLPQGG</sequence>
<dbReference type="EMBL" id="QXGB01000136">
    <property type="protein sequence ID" value="KAE9228559.1"/>
    <property type="molecule type" value="Genomic_DNA"/>
</dbReference>
<dbReference type="PANTHER" id="PTHR33324:SF2">
    <property type="entry name" value="MYB_SANT-LIKE DNA-BINDING DOMAIN-CONTAINING PROTEIN"/>
    <property type="match status" value="1"/>
</dbReference>
<dbReference type="Proteomes" id="UP000433483">
    <property type="component" value="Unassembled WGS sequence"/>
</dbReference>
<evidence type="ECO:0000313" key="15">
    <source>
        <dbReference type="Proteomes" id="UP000440367"/>
    </source>
</evidence>
<evidence type="ECO:0000313" key="18">
    <source>
        <dbReference type="Proteomes" id="UP000460718"/>
    </source>
</evidence>
<evidence type="ECO:0000313" key="5">
    <source>
        <dbReference type="EMBL" id="KAE9131008.1"/>
    </source>
</evidence>
<evidence type="ECO:0000313" key="17">
    <source>
        <dbReference type="Proteomes" id="UP000441208"/>
    </source>
</evidence>
<dbReference type="Proteomes" id="UP000429523">
    <property type="component" value="Unassembled WGS sequence"/>
</dbReference>
<dbReference type="Proteomes" id="UP000437068">
    <property type="component" value="Unassembled WGS sequence"/>
</dbReference>
<comment type="caution">
    <text evidence="2">The sequence shown here is derived from an EMBL/GenBank/DDBJ whole genome shotgun (WGS) entry which is preliminary data.</text>
</comment>
<dbReference type="EMBL" id="QXFX01000117">
    <property type="protein sequence ID" value="KAE9131008.1"/>
    <property type="molecule type" value="Genomic_DNA"/>
</dbReference>
<dbReference type="EMBL" id="QXFZ01000138">
    <property type="protein sequence ID" value="KAE9130837.1"/>
    <property type="molecule type" value="Genomic_DNA"/>
</dbReference>
<keyword evidence="13" id="KW-1185">Reference proteome</keyword>
<reference evidence="12 13" key="1">
    <citation type="submission" date="2018-08" db="EMBL/GenBank/DDBJ databases">
        <title>Genomic investigation of the strawberry pathogen Phytophthora fragariae indicates pathogenicity is determined by transcriptional variation in three key races.</title>
        <authorList>
            <person name="Adams T.M."/>
            <person name="Armitage A.D."/>
            <person name="Sobczyk M.K."/>
            <person name="Bates H.J."/>
            <person name="Dunwell J.M."/>
            <person name="Nellist C.F."/>
            <person name="Harrison R.J."/>
        </authorList>
    </citation>
    <scope>NUCLEOTIDE SEQUENCE [LARGE SCALE GENOMIC DNA]</scope>
    <source>
        <strain evidence="10 14">A4</strain>
        <strain evidence="9 15">BC-1</strain>
        <strain evidence="8 19">BC-23</strain>
        <strain evidence="7 13">NOV-27</strain>
        <strain evidence="6 16">NOV-5</strain>
        <strain evidence="4 17">NOV-71</strain>
        <strain evidence="11 20">NOV-77</strain>
        <strain evidence="2 12">NOV-9</strain>
        <strain evidence="5 21">ONT-3</strain>
        <strain evidence="3 18">SCRP245</strain>
    </source>
</reference>
<accession>A0A6A3FK73</accession>
<evidence type="ECO:0000313" key="10">
    <source>
        <dbReference type="EMBL" id="KAE9323826.1"/>
    </source>
</evidence>
<dbReference type="Proteomes" id="UP000460718">
    <property type="component" value="Unassembled WGS sequence"/>
</dbReference>
<dbReference type="Proteomes" id="UP000486351">
    <property type="component" value="Unassembled WGS sequence"/>
</dbReference>
<evidence type="ECO:0000313" key="20">
    <source>
        <dbReference type="Proteomes" id="UP000486351"/>
    </source>
</evidence>
<dbReference type="Proteomes" id="UP000440732">
    <property type="component" value="Unassembled WGS sequence"/>
</dbReference>
<evidence type="ECO:0000313" key="4">
    <source>
        <dbReference type="EMBL" id="KAE9130837.1"/>
    </source>
</evidence>
<evidence type="ECO:0000256" key="1">
    <source>
        <dbReference type="SAM" id="MobiDB-lite"/>
    </source>
</evidence>
<dbReference type="Proteomes" id="UP000488956">
    <property type="component" value="Unassembled WGS sequence"/>
</dbReference>
<proteinExistence type="predicted"/>
<dbReference type="OrthoDB" id="10453003at2759"/>
<evidence type="ECO:0000313" key="8">
    <source>
        <dbReference type="EMBL" id="KAE9249150.1"/>
    </source>
</evidence>
<evidence type="ECO:0000313" key="13">
    <source>
        <dbReference type="Proteomes" id="UP000433483"/>
    </source>
</evidence>
<dbReference type="EMBL" id="QXGD01000159">
    <property type="protein sequence ID" value="KAE9249996.1"/>
    <property type="molecule type" value="Genomic_DNA"/>
</dbReference>
<evidence type="ECO:0000313" key="7">
    <source>
        <dbReference type="EMBL" id="KAE9228559.1"/>
    </source>
</evidence>
<evidence type="ECO:0000313" key="9">
    <source>
        <dbReference type="EMBL" id="KAE9249996.1"/>
    </source>
</evidence>
<dbReference type="EMBL" id="QXFY01000138">
    <property type="protein sequence ID" value="KAE9355203.1"/>
    <property type="molecule type" value="Genomic_DNA"/>
</dbReference>
<dbReference type="EMBL" id="QXGF01000151">
    <property type="protein sequence ID" value="KAE8945612.1"/>
    <property type="molecule type" value="Genomic_DNA"/>
</dbReference>
<dbReference type="PANTHER" id="PTHR33324">
    <property type="entry name" value="EXPRESSED PROTEIN"/>
    <property type="match status" value="1"/>
</dbReference>
<evidence type="ECO:0000313" key="14">
    <source>
        <dbReference type="Proteomes" id="UP000437068"/>
    </source>
</evidence>
<evidence type="ECO:0000313" key="2">
    <source>
        <dbReference type="EMBL" id="KAE8945612.1"/>
    </source>
</evidence>
<dbReference type="EMBL" id="QXGE01000120">
    <property type="protein sequence ID" value="KAE9323826.1"/>
    <property type="molecule type" value="Genomic_DNA"/>
</dbReference>
<evidence type="ECO:0000313" key="3">
    <source>
        <dbReference type="EMBL" id="KAE9024753.1"/>
    </source>
</evidence>
<feature type="compositionally biased region" description="Polar residues" evidence="1">
    <location>
        <begin position="160"/>
        <end position="173"/>
    </location>
</feature>
<organism evidence="2 12">
    <name type="scientific">Phytophthora fragariae</name>
    <dbReference type="NCBI Taxonomy" id="53985"/>
    <lineage>
        <taxon>Eukaryota</taxon>
        <taxon>Sar</taxon>
        <taxon>Stramenopiles</taxon>
        <taxon>Oomycota</taxon>
        <taxon>Peronosporomycetes</taxon>
        <taxon>Peronosporales</taxon>
        <taxon>Peronosporaceae</taxon>
        <taxon>Phytophthora</taxon>
    </lineage>
</organism>
<dbReference type="Proteomes" id="UP000441208">
    <property type="component" value="Unassembled WGS sequence"/>
</dbReference>
<feature type="region of interest" description="Disordered" evidence="1">
    <location>
        <begin position="137"/>
        <end position="217"/>
    </location>
</feature>
<name>A0A6A3FK73_9STRA</name>
<evidence type="ECO:0000313" key="6">
    <source>
        <dbReference type="EMBL" id="KAE9152217.1"/>
    </source>
</evidence>
<evidence type="ECO:0000313" key="19">
    <source>
        <dbReference type="Proteomes" id="UP000476176"/>
    </source>
</evidence>